<sequence length="257" mass="27924">MTESKVKTTSKPYILVAPNGARRGRADHPALPVTTDQIVATARGCHEAGANGIHLHVRDADGHHTLDAGLYRETIAELKRVVPGMDVQITTEAAGVFDVSSQFECLQRVRPEWASISVREIARALDLAPRVYALCAAQGTRVQHILYDLEDVKLLEDWQSKGIVQPDQTDRLLVLGRYSQNQQSVPADLDAFPSSPANWMVCAFGTQEHDCLAETARRGGDLRVGFENSLTAPDGTLWTDNAASVAALVETLGRTGT</sequence>
<dbReference type="Proteomes" id="UP000599383">
    <property type="component" value="Unassembled WGS sequence"/>
</dbReference>
<organism evidence="6 7">
    <name type="scientific">Ruegeria atlantica</name>
    <dbReference type="NCBI Taxonomy" id="81569"/>
    <lineage>
        <taxon>Bacteria</taxon>
        <taxon>Pseudomonadati</taxon>
        <taxon>Pseudomonadota</taxon>
        <taxon>Alphaproteobacteria</taxon>
        <taxon>Rhodobacterales</taxon>
        <taxon>Roseobacteraceae</taxon>
        <taxon>Ruegeria</taxon>
    </lineage>
</organism>
<proteinExistence type="predicted"/>
<name>A0AA90YSN8_9RHOB</name>
<comment type="cofactor">
    <cofactor evidence="1">
        <name>Zn(2+)</name>
        <dbReference type="ChEBI" id="CHEBI:29105"/>
    </cofactor>
</comment>
<keyword evidence="8" id="KW-1185">Reference proteome</keyword>
<evidence type="ECO:0000256" key="4">
    <source>
        <dbReference type="ARBA" id="ARBA00022833"/>
    </source>
</evidence>
<dbReference type="GO" id="GO:0046872">
    <property type="term" value="F:metal ion binding"/>
    <property type="evidence" value="ECO:0007669"/>
    <property type="project" value="UniProtKB-KW"/>
</dbReference>
<evidence type="ECO:0000313" key="8">
    <source>
        <dbReference type="Proteomes" id="UP000599383"/>
    </source>
</evidence>
<evidence type="ECO:0000256" key="1">
    <source>
        <dbReference type="ARBA" id="ARBA00001947"/>
    </source>
</evidence>
<reference evidence="6 8" key="1">
    <citation type="submission" date="2019-12" db="EMBL/GenBank/DDBJ databases">
        <title>Ruegeria JWLKs population differentiation of coral mucus and skeleton niches.</title>
        <authorList>
            <person name="Luo D."/>
        </authorList>
    </citation>
    <scope>NUCLEOTIDE SEQUENCE</scope>
    <source>
        <strain evidence="6">HKCCD6181</strain>
        <strain evidence="5 8">HKCCD6238</strain>
    </source>
</reference>
<evidence type="ECO:0000313" key="5">
    <source>
        <dbReference type="EMBL" id="NOD29709.1"/>
    </source>
</evidence>
<evidence type="ECO:0000256" key="3">
    <source>
        <dbReference type="ARBA" id="ARBA00022723"/>
    </source>
</evidence>
<dbReference type="PANTHER" id="PTHR37418">
    <property type="entry name" value="3-KETO-5-AMINOHEXANOATE CLEAVAGE ENZYME-RELATED"/>
    <property type="match status" value="1"/>
</dbReference>
<dbReference type="InterPro" id="IPR008567">
    <property type="entry name" value="BKACE"/>
</dbReference>
<dbReference type="GO" id="GO:0043720">
    <property type="term" value="F:3-keto-5-aminohexanoate cleavage activity"/>
    <property type="evidence" value="ECO:0007669"/>
    <property type="project" value="InterPro"/>
</dbReference>
<keyword evidence="3" id="KW-0479">Metal-binding</keyword>
<accession>A0AA90YSN8</accession>
<dbReference type="EMBL" id="WVRA01000001">
    <property type="protein sequence ID" value="NOE17300.1"/>
    <property type="molecule type" value="Genomic_DNA"/>
</dbReference>
<dbReference type="Gene3D" id="3.20.20.70">
    <property type="entry name" value="Aldolase class I"/>
    <property type="match status" value="1"/>
</dbReference>
<evidence type="ECO:0000256" key="2">
    <source>
        <dbReference type="ARBA" id="ARBA00022679"/>
    </source>
</evidence>
<dbReference type="AlphaFoldDB" id="A0AA90YSN8"/>
<dbReference type="PANTHER" id="PTHR37418:SF2">
    <property type="entry name" value="3-KETO-5-AMINOHEXANOATE CLEAVAGE ENZYME"/>
    <property type="match status" value="1"/>
</dbReference>
<comment type="caution">
    <text evidence="6">The sequence shown here is derived from an EMBL/GenBank/DDBJ whole genome shotgun (WGS) entry which is preliminary data.</text>
</comment>
<gene>
    <name evidence="5" type="ORF">GS617_05465</name>
    <name evidence="6" type="ORF">GS634_04095</name>
</gene>
<dbReference type="InterPro" id="IPR013785">
    <property type="entry name" value="Aldolase_TIM"/>
</dbReference>
<dbReference type="Proteomes" id="UP000597886">
    <property type="component" value="Unassembled WGS sequence"/>
</dbReference>
<dbReference type="Pfam" id="PF05853">
    <property type="entry name" value="BKACE"/>
    <property type="match status" value="1"/>
</dbReference>
<keyword evidence="4" id="KW-0862">Zinc</keyword>
<dbReference type="RefSeq" id="WP_171328582.1">
    <property type="nucleotide sequence ID" value="NZ_WVQY01000001.1"/>
</dbReference>
<keyword evidence="2" id="KW-0808">Transferase</keyword>
<evidence type="ECO:0000313" key="6">
    <source>
        <dbReference type="EMBL" id="NOE17300.1"/>
    </source>
</evidence>
<protein>
    <submittedName>
        <fullName evidence="6">3-keto-5-aminohexanoate cleavage protein</fullName>
    </submittedName>
</protein>
<evidence type="ECO:0000313" key="7">
    <source>
        <dbReference type="Proteomes" id="UP000597886"/>
    </source>
</evidence>
<dbReference type="EMBL" id="WVQY01000001">
    <property type="protein sequence ID" value="NOD29709.1"/>
    <property type="molecule type" value="Genomic_DNA"/>
</dbReference>